<evidence type="ECO:0000256" key="6">
    <source>
        <dbReference type="SAM" id="MobiDB-lite"/>
    </source>
</evidence>
<dbReference type="PROSITE" id="PS50203">
    <property type="entry name" value="CALPAIN_CAT"/>
    <property type="match status" value="2"/>
</dbReference>
<feature type="domain" description="Calpain catalytic" evidence="7">
    <location>
        <begin position="55"/>
        <end position="391"/>
    </location>
</feature>
<feature type="region of interest" description="Disordered" evidence="6">
    <location>
        <begin position="1025"/>
        <end position="1076"/>
    </location>
</feature>
<proteinExistence type="inferred from homology"/>
<evidence type="ECO:0000259" key="7">
    <source>
        <dbReference type="PROSITE" id="PS50203"/>
    </source>
</evidence>
<feature type="compositionally biased region" description="Pro residues" evidence="6">
    <location>
        <begin position="1027"/>
        <end position="1040"/>
    </location>
</feature>
<comment type="similarity">
    <text evidence="1">Belongs to the peptidase C2 family.</text>
</comment>
<dbReference type="PANTHER" id="PTHR10183:SF379">
    <property type="entry name" value="CALPAIN-5"/>
    <property type="match status" value="1"/>
</dbReference>
<dbReference type="GO" id="GO:0004198">
    <property type="term" value="F:calcium-dependent cysteine-type endopeptidase activity"/>
    <property type="evidence" value="ECO:0007669"/>
    <property type="project" value="InterPro"/>
</dbReference>
<feature type="region of interest" description="Disordered" evidence="6">
    <location>
        <begin position="939"/>
        <end position="1005"/>
    </location>
</feature>
<feature type="compositionally biased region" description="Basic and acidic residues" evidence="6">
    <location>
        <begin position="945"/>
        <end position="954"/>
    </location>
</feature>
<evidence type="ECO:0000256" key="2">
    <source>
        <dbReference type="ARBA" id="ARBA00022670"/>
    </source>
</evidence>
<dbReference type="SUPFAM" id="SSF54001">
    <property type="entry name" value="Cysteine proteinases"/>
    <property type="match status" value="2"/>
</dbReference>
<comment type="caution">
    <text evidence="5">Lacks conserved residue(s) required for the propagation of feature annotation.</text>
</comment>
<feature type="compositionally biased region" description="Acidic residues" evidence="6">
    <location>
        <begin position="1258"/>
        <end position="1269"/>
    </location>
</feature>
<accession>A0A813HMQ8</accession>
<comment type="caution">
    <text evidence="8">The sequence shown here is derived from an EMBL/GenBank/DDBJ whole genome shotgun (WGS) entry which is preliminary data.</text>
</comment>
<dbReference type="InterPro" id="IPR038765">
    <property type="entry name" value="Papain-like_cys_pep_sf"/>
</dbReference>
<keyword evidence="2" id="KW-0645">Protease</keyword>
<evidence type="ECO:0000256" key="4">
    <source>
        <dbReference type="ARBA" id="ARBA00022807"/>
    </source>
</evidence>
<gene>
    <name evidence="8" type="ORF">PGLA1383_LOCUS53853</name>
</gene>
<keyword evidence="3" id="KW-0378">Hydrolase</keyword>
<evidence type="ECO:0000313" key="8">
    <source>
        <dbReference type="EMBL" id="CAE8638716.1"/>
    </source>
</evidence>
<feature type="compositionally biased region" description="Basic and acidic residues" evidence="6">
    <location>
        <begin position="1180"/>
        <end position="1190"/>
    </location>
</feature>
<feature type="compositionally biased region" description="Basic and acidic residues" evidence="6">
    <location>
        <begin position="1239"/>
        <end position="1251"/>
    </location>
</feature>
<dbReference type="GO" id="GO:0006508">
    <property type="term" value="P:proteolysis"/>
    <property type="evidence" value="ECO:0007669"/>
    <property type="project" value="UniProtKB-KW"/>
</dbReference>
<organism evidence="8 9">
    <name type="scientific">Polarella glacialis</name>
    <name type="common">Dinoflagellate</name>
    <dbReference type="NCBI Taxonomy" id="89957"/>
    <lineage>
        <taxon>Eukaryota</taxon>
        <taxon>Sar</taxon>
        <taxon>Alveolata</taxon>
        <taxon>Dinophyceae</taxon>
        <taxon>Suessiales</taxon>
        <taxon>Suessiaceae</taxon>
        <taxon>Polarella</taxon>
    </lineage>
</organism>
<dbReference type="Proteomes" id="UP000654075">
    <property type="component" value="Unassembled WGS sequence"/>
</dbReference>
<feature type="compositionally biased region" description="Acidic residues" evidence="6">
    <location>
        <begin position="1289"/>
        <end position="1300"/>
    </location>
</feature>
<name>A0A813HMQ8_POLGL</name>
<feature type="compositionally biased region" description="Pro residues" evidence="6">
    <location>
        <begin position="986"/>
        <end position="1002"/>
    </location>
</feature>
<feature type="domain" description="Calpain catalytic" evidence="7">
    <location>
        <begin position="516"/>
        <end position="860"/>
    </location>
</feature>
<dbReference type="SMART" id="SM00230">
    <property type="entry name" value="CysPc"/>
    <property type="match status" value="1"/>
</dbReference>
<evidence type="ECO:0000256" key="5">
    <source>
        <dbReference type="PROSITE-ProRule" id="PRU00239"/>
    </source>
</evidence>
<reference evidence="8" key="1">
    <citation type="submission" date="2021-02" db="EMBL/GenBank/DDBJ databases">
        <authorList>
            <person name="Dougan E. K."/>
            <person name="Rhodes N."/>
            <person name="Thang M."/>
            <person name="Chan C."/>
        </authorList>
    </citation>
    <scope>NUCLEOTIDE SEQUENCE</scope>
</reference>
<feature type="compositionally biased region" description="Low complexity" evidence="6">
    <location>
        <begin position="41"/>
        <end position="58"/>
    </location>
</feature>
<evidence type="ECO:0000256" key="1">
    <source>
        <dbReference type="ARBA" id="ARBA00007623"/>
    </source>
</evidence>
<keyword evidence="9" id="KW-1185">Reference proteome</keyword>
<feature type="region of interest" description="Disordered" evidence="6">
    <location>
        <begin position="36"/>
        <end position="58"/>
    </location>
</feature>
<feature type="region of interest" description="Disordered" evidence="6">
    <location>
        <begin position="1836"/>
        <end position="1878"/>
    </location>
</feature>
<evidence type="ECO:0000313" key="9">
    <source>
        <dbReference type="Proteomes" id="UP000654075"/>
    </source>
</evidence>
<dbReference type="EMBL" id="CAJNNV010032044">
    <property type="protein sequence ID" value="CAE8638716.1"/>
    <property type="molecule type" value="Genomic_DNA"/>
</dbReference>
<feature type="compositionally biased region" description="Acidic residues" evidence="6">
    <location>
        <begin position="1320"/>
        <end position="1356"/>
    </location>
</feature>
<dbReference type="InterPro" id="IPR001300">
    <property type="entry name" value="Peptidase_C2_calpain_cat"/>
</dbReference>
<sequence length="1878" mass="208196">MWEAEDLLQMTDPPLEELRPQNVRWLSASLLHRLDAHHAESSSPEHGSASSSTTPSASICGSLDPGGLIPGMAGDRWMLAALFALAGTEPGRRHLRSALAACPSSLEGSDGPYELRLHDPRNGFQPITMRLNDRVPCCRFSLPASSTCVQGFGWRPCFIGNLRNETWPMLLEKGVALLLGRSFLALAGANWLPLAWAAITGEPEFHYLAPWPLRSKARASQAGGFWAKGQFQNEVGRQAVLFSCKPTTGTDDLLTEELAWQRLRLLCQDGQLAACRFLPESSKCGLLAEHAYIVIAARQLSEPKPSQRSLASAAGTHPDAGCGDASSLAVGGQNRFRFVQLQSPWAGASEWRGAWAVGGPEWRKHPWVASELGDSGRDNNNDTFWMAWGDFCLFSEGIVFSAEAPATTSETSASECLWSASPRLETASAEAFGVWHAPDLWQDLCVTDPEVLQEDLSSWPDGMSEQRVPLEKRVFGCTEAEVRWISASRVHRLVKYAEADQVIGDLADEDSESQRWWAGVAVLSDATGNAKVCSRVAPSVMRSSVGNCWLVAAVASLSTMPEIIESIFAGCPSDPLELRDGSYKLLLHDPSAGFAQTAVLLNDRIPCFPRYSNGGRLSGWRPCFSTSLFRQMWPLLLEKGVARLLGGYHHLDGNEVPLSWAILTGQTSCGVFFPWPGSSSRVPDCQDHSTAATPANNKNNNKMWGAGTFDLRQSRCKYRYRPQCSNQLNEVHVGEQLHFLSKDRRSISCTFASLGAAEEGAEADDLIPMRSYAILRLRLLDSMAAPRQRRGTSTVQRPSPLWLKLLGPWSGREQLSLRRERKWASRNEVGGFGEEPDEDEGDDSVFWMTWEEFSSRVSAVVFSDKPYPCRFAASTASTRTAPEHHDQRQNQTPQTLIATNACQQQRLEQEQLQQQQQLTKAASTAVVTAVDAAVVAAKADQTDNSDTRDKHTDDLSSVLRPASSVYQPEPRKVPPHRLPPQIILQSPPPSLPPPSVPAPVPQPSSCVYQPEPLQVHPHRLPPQIIIQPPPASHLVPPWPPASDDLSATTSKPSSDPPLQSPAPSMPPLLPPPSSPPQCMQQLCKVEVDCLAETLQSPAPCLQQEPGFLQAALLLPICKDRLGISDNCWPSDQAAAQSQKSLLLLPINKDSSSYHQLSPRKAGAGVTPKAASSCFDLDSPAGERSRPEYRRSVSFQADNKDEDEDEDENARPEYKRSGPFQDFSAESNEADNKDEDEDENARPEYKRSEKFQDFSAESNEADNKDEDEDENARPEYKRSGKFQDFFAESNEADNKDEDEDENARPKYKRSGKFQDFSAESNEADNKDEDEDEDEDDDDDDYDDEEEEEEEEEEEADDSTTTPGGEHQSRNSSHSCSSAQDESRPQRQLKPFQILEERRRAVLPIRRLAVHNLDSNIRTYVNTTYKGELRKTSVAECTTGDASWDNVDWIIDLRVGVPELELKVMQKSTLFSLQSFLHPMLGSVMLNLQEARLSPGRWHKVCCLLAQPEDRAASPGANRYLEIELFWVDTAANHTQVQRIWGDAPLYETRRIRLQPHYINKQLSSGRPSAGLLLFRLSLPCNMSFKLVLSCSSTGRDLVRSVSSSSLVNRIRQPGADVVHQLMLEFEASHEILVVEVCGKGSARRFTFRDLPPGKWSRELTHGCPADGGFMISPRIFWLPEISEEDAMKDDPVDVAMATSDTATLDLIRPQLGWGRSDTASCIRVNGLTCPASSKVIIEVTVGCCHRRTLEGRQLEADKGVWEFSWPEKHTPFVLHPGKTVLDIDLKRHDAFRRPSSLATFAATFNELHCKNQLNRDEPLEIKSENVEGVSLHCGIKVENPGQSRGDVSVSHRDRHPSNMSVPDDGGRPHFFADGDQEVL</sequence>
<dbReference type="InterPro" id="IPR022684">
    <property type="entry name" value="Calpain_cysteine_protease"/>
</dbReference>
<protein>
    <recommendedName>
        <fullName evidence="7">Calpain catalytic domain-containing protein</fullName>
    </recommendedName>
</protein>
<dbReference type="Gene3D" id="3.90.70.10">
    <property type="entry name" value="Cysteine proteinases"/>
    <property type="match status" value="1"/>
</dbReference>
<evidence type="ECO:0000256" key="3">
    <source>
        <dbReference type="ARBA" id="ARBA00022801"/>
    </source>
</evidence>
<dbReference type="Pfam" id="PF00648">
    <property type="entry name" value="Peptidase_C2"/>
    <property type="match status" value="2"/>
</dbReference>
<feature type="compositionally biased region" description="Pro residues" evidence="6">
    <location>
        <begin position="1054"/>
        <end position="1075"/>
    </location>
</feature>
<feature type="region of interest" description="Disordered" evidence="6">
    <location>
        <begin position="1151"/>
        <end position="1390"/>
    </location>
</feature>
<dbReference type="PANTHER" id="PTHR10183">
    <property type="entry name" value="CALPAIN"/>
    <property type="match status" value="1"/>
</dbReference>
<keyword evidence="4" id="KW-0788">Thiol protease</keyword>
<feature type="compositionally biased region" description="Acidic residues" evidence="6">
    <location>
        <begin position="1227"/>
        <end position="1238"/>
    </location>
</feature>